<evidence type="ECO:0000256" key="9">
    <source>
        <dbReference type="ARBA" id="ARBA00022670"/>
    </source>
</evidence>
<evidence type="ECO:0000256" key="23">
    <source>
        <dbReference type="ARBA" id="ARBA00048518"/>
    </source>
</evidence>
<dbReference type="Gene3D" id="3.20.20.140">
    <property type="entry name" value="Metal-dependent hydrolases"/>
    <property type="match status" value="2"/>
</dbReference>
<comment type="catalytic activity">
    <reaction evidence="3 24">
        <text>an L-aminoacyl-L-amino acid + H2O = 2 an L-alpha-amino acid</text>
        <dbReference type="Rhea" id="RHEA:48940"/>
        <dbReference type="ChEBI" id="CHEBI:15377"/>
        <dbReference type="ChEBI" id="CHEBI:59869"/>
        <dbReference type="ChEBI" id="CHEBI:77460"/>
        <dbReference type="EC" id="3.4.13.19"/>
    </reaction>
</comment>
<feature type="non-terminal residue" evidence="25">
    <location>
        <position position="1"/>
    </location>
</feature>
<accession>A0A6A1QCH0</accession>
<dbReference type="GO" id="GO:0006508">
    <property type="term" value="P:proteolysis"/>
    <property type="evidence" value="ECO:0007669"/>
    <property type="project" value="UniProtKB-KW"/>
</dbReference>
<keyword evidence="9 24" id="KW-0645">Protease</keyword>
<keyword evidence="16" id="KW-0443">Lipid metabolism</keyword>
<evidence type="ECO:0000256" key="6">
    <source>
        <dbReference type="ARBA" id="ARBA00011748"/>
    </source>
</evidence>
<dbReference type="GO" id="GO:0016324">
    <property type="term" value="C:apical plasma membrane"/>
    <property type="evidence" value="ECO:0007669"/>
    <property type="project" value="UniProtKB-SubCell"/>
</dbReference>
<keyword evidence="12 24" id="KW-0378">Hydrolase</keyword>
<evidence type="ECO:0000313" key="25">
    <source>
        <dbReference type="EMBL" id="KAB0405025.1"/>
    </source>
</evidence>
<comment type="subunit">
    <text evidence="6 24">Homodimer; disulfide-linked.</text>
</comment>
<protein>
    <recommendedName>
        <fullName evidence="24">Dipeptidase</fullName>
        <ecNumber evidence="24">3.4.13.19</ecNumber>
    </recommendedName>
</protein>
<evidence type="ECO:0000256" key="2">
    <source>
        <dbReference type="ARBA" id="ARBA00001526"/>
    </source>
</evidence>
<evidence type="ECO:0000256" key="11">
    <source>
        <dbReference type="ARBA" id="ARBA00022729"/>
    </source>
</evidence>
<evidence type="ECO:0000256" key="18">
    <source>
        <dbReference type="ARBA" id="ARBA00023157"/>
    </source>
</evidence>
<comment type="caution">
    <text evidence="25">The sequence shown here is derived from an EMBL/GenBank/DDBJ whole genome shotgun (WGS) entry which is preliminary data.</text>
</comment>
<comment type="catalytic activity">
    <reaction evidence="2">
        <text>a beta-lactam + H2O = a substituted beta-amino acid</text>
        <dbReference type="Rhea" id="RHEA:20401"/>
        <dbReference type="ChEBI" id="CHEBI:15377"/>
        <dbReference type="ChEBI" id="CHEBI:35627"/>
        <dbReference type="ChEBI" id="CHEBI:140347"/>
        <dbReference type="EC" id="3.5.2.6"/>
    </reaction>
</comment>
<name>A0A6A1QCH0_BALPH</name>
<dbReference type="InterPro" id="IPR000180">
    <property type="entry name" value="Dipep_AS"/>
</dbReference>
<keyword evidence="15 24" id="KW-0482">Metalloprotease</keyword>
<comment type="subcellular location">
    <subcellularLocation>
        <location evidence="5">Apical cell membrane</location>
        <topology evidence="5">Lipid-anchor</topology>
        <topology evidence="5">GPI-anchor</topology>
    </subcellularLocation>
    <subcellularLocation>
        <location evidence="24">Membrane</location>
        <topology evidence="24">Lipid-anchor</topology>
        <topology evidence="24">GPI-anchor</topology>
    </subcellularLocation>
</comment>
<sequence length="398" mass="43841">DGGEDRRTGAAGERIPGERGMWTSWWFWPLVAVCTADQFRDTAVRLMQGTPVIDGHNDLPWQLLKLFNNQLQDPRANLTSLAHTHTNIPKLKAGFVGAQFWSAYTPCDTQNKDAVKRTLEQIDVIHRMCQLYPETFLCVTDSAGIRQAFREGKVASLVGVEGGHSIDSSLGVLRALYHLGMRYLTLTHTCNTPWADNWLVDTGEDKARSQGLSLFGQPLKGLLTPGQCPSPHLDFPGGRQKPQKVAPVIFSHSSAYSVCQHRRNVPDDVLQLVKRTGSLVMVNFYNDYVSCRAEANLSQVAGLKDVSKYPDLAAELLRRQWTEAEVKGALANNLLRVFEAVEQASSHTQPPGEEPIPLDQLEASCRTSYGYSGAPSLHLQPGALLASLALLVLCLCPL</sequence>
<evidence type="ECO:0000256" key="4">
    <source>
        <dbReference type="ARBA" id="ARBA00001947"/>
    </source>
</evidence>
<organism evidence="25 26">
    <name type="scientific">Balaenoptera physalus</name>
    <name type="common">Fin whale</name>
    <name type="synonym">Balaena physalus</name>
    <dbReference type="NCBI Taxonomy" id="9770"/>
    <lineage>
        <taxon>Eukaryota</taxon>
        <taxon>Metazoa</taxon>
        <taxon>Chordata</taxon>
        <taxon>Craniata</taxon>
        <taxon>Vertebrata</taxon>
        <taxon>Euteleostomi</taxon>
        <taxon>Mammalia</taxon>
        <taxon>Eutheria</taxon>
        <taxon>Laurasiatheria</taxon>
        <taxon>Artiodactyla</taxon>
        <taxon>Whippomorpha</taxon>
        <taxon>Cetacea</taxon>
        <taxon>Mysticeti</taxon>
        <taxon>Balaenopteridae</taxon>
        <taxon>Balaenoptera</taxon>
    </lineage>
</organism>
<dbReference type="InterPro" id="IPR032466">
    <property type="entry name" value="Metal_Hydrolase"/>
</dbReference>
<dbReference type="GO" id="GO:0006629">
    <property type="term" value="P:lipid metabolic process"/>
    <property type="evidence" value="ECO:0007669"/>
    <property type="project" value="UniProtKB-KW"/>
</dbReference>
<dbReference type="GO" id="GO:0008800">
    <property type="term" value="F:beta-lactamase activity"/>
    <property type="evidence" value="ECO:0007669"/>
    <property type="project" value="UniProtKB-EC"/>
</dbReference>
<keyword evidence="10 24" id="KW-0479">Metal-binding</keyword>
<comment type="catalytic activity">
    <reaction evidence="22">
        <text>leukotriene D4 + H2O = leukotriene E4 + glycine</text>
        <dbReference type="Rhea" id="RHEA:48616"/>
        <dbReference type="ChEBI" id="CHEBI:15377"/>
        <dbReference type="ChEBI" id="CHEBI:57305"/>
        <dbReference type="ChEBI" id="CHEBI:57462"/>
        <dbReference type="ChEBI" id="CHEBI:63166"/>
    </reaction>
</comment>
<dbReference type="Proteomes" id="UP000437017">
    <property type="component" value="Unassembled WGS sequence"/>
</dbReference>
<keyword evidence="18 24" id="KW-1015">Disulfide bond</keyword>
<dbReference type="PROSITE" id="PS00869">
    <property type="entry name" value="RENAL_DIPEPTIDASE_1"/>
    <property type="match status" value="1"/>
</dbReference>
<evidence type="ECO:0000256" key="16">
    <source>
        <dbReference type="ARBA" id="ARBA00023098"/>
    </source>
</evidence>
<evidence type="ECO:0000256" key="22">
    <source>
        <dbReference type="ARBA" id="ARBA00048210"/>
    </source>
</evidence>
<evidence type="ECO:0000256" key="5">
    <source>
        <dbReference type="ARBA" id="ARBA00004303"/>
    </source>
</evidence>
<dbReference type="GO" id="GO:0070573">
    <property type="term" value="F:metallodipeptidase activity"/>
    <property type="evidence" value="ECO:0007669"/>
    <property type="project" value="InterPro"/>
</dbReference>
<dbReference type="GO" id="GO:0046872">
    <property type="term" value="F:metal ion binding"/>
    <property type="evidence" value="ECO:0007669"/>
    <property type="project" value="UniProtKB-UniRule"/>
</dbReference>
<dbReference type="CDD" id="cd01301">
    <property type="entry name" value="rDP_like"/>
    <property type="match status" value="1"/>
</dbReference>
<dbReference type="SUPFAM" id="SSF51556">
    <property type="entry name" value="Metallo-dependent hydrolases"/>
    <property type="match status" value="1"/>
</dbReference>
<dbReference type="Pfam" id="PF01244">
    <property type="entry name" value="Peptidase_M19"/>
    <property type="match status" value="2"/>
</dbReference>
<dbReference type="OrthoDB" id="445695at2759"/>
<evidence type="ECO:0000256" key="17">
    <source>
        <dbReference type="ARBA" id="ARBA00023136"/>
    </source>
</evidence>
<keyword evidence="13 24" id="KW-0862">Zinc</keyword>
<dbReference type="GO" id="GO:0098552">
    <property type="term" value="C:side of membrane"/>
    <property type="evidence" value="ECO:0007669"/>
    <property type="project" value="UniProtKB-KW"/>
</dbReference>
<dbReference type="AlphaFoldDB" id="A0A6A1QCH0"/>
<keyword evidence="8 24" id="KW-0336">GPI-anchor</keyword>
<evidence type="ECO:0000256" key="15">
    <source>
        <dbReference type="ARBA" id="ARBA00023049"/>
    </source>
</evidence>
<evidence type="ECO:0000256" key="8">
    <source>
        <dbReference type="ARBA" id="ARBA00022622"/>
    </source>
</evidence>
<keyword evidence="19" id="KW-0325">Glycoprotein</keyword>
<keyword evidence="7" id="KW-1003">Cell membrane</keyword>
<evidence type="ECO:0000256" key="21">
    <source>
        <dbReference type="ARBA" id="ARBA00029402"/>
    </source>
</evidence>
<keyword evidence="11" id="KW-0732">Signal</keyword>
<comment type="catalytic activity">
    <reaction evidence="23">
        <text>L-cystine-bis-glycine + 2 H2O = L-cystine + 2 glycine</text>
        <dbReference type="Rhea" id="RHEA:60520"/>
        <dbReference type="ChEBI" id="CHEBI:15377"/>
        <dbReference type="ChEBI" id="CHEBI:35491"/>
        <dbReference type="ChEBI" id="CHEBI:57305"/>
        <dbReference type="ChEBI" id="CHEBI:143812"/>
    </reaction>
</comment>
<keyword evidence="17" id="KW-0472">Membrane</keyword>
<evidence type="ECO:0000256" key="3">
    <source>
        <dbReference type="ARBA" id="ARBA00001670"/>
    </source>
</evidence>
<comment type="cofactor">
    <cofactor evidence="4 24">
        <name>Zn(2+)</name>
        <dbReference type="ChEBI" id="CHEBI:29105"/>
    </cofactor>
</comment>
<comment type="similarity">
    <text evidence="24">Belongs to the metallo-dependent hydrolases superfamily. Peptidase M19 family.</text>
</comment>
<keyword evidence="14 24" id="KW-0224">Dipeptidase</keyword>
<dbReference type="EMBL" id="SGJD01000478">
    <property type="protein sequence ID" value="KAB0405025.1"/>
    <property type="molecule type" value="Genomic_DNA"/>
</dbReference>
<evidence type="ECO:0000256" key="13">
    <source>
        <dbReference type="ARBA" id="ARBA00022833"/>
    </source>
</evidence>
<evidence type="ECO:0000256" key="7">
    <source>
        <dbReference type="ARBA" id="ARBA00022475"/>
    </source>
</evidence>
<dbReference type="InterPro" id="IPR008257">
    <property type="entry name" value="Pept_M19"/>
</dbReference>
<evidence type="ECO:0000256" key="12">
    <source>
        <dbReference type="ARBA" id="ARBA00022801"/>
    </source>
</evidence>
<evidence type="ECO:0000256" key="14">
    <source>
        <dbReference type="ARBA" id="ARBA00022997"/>
    </source>
</evidence>
<evidence type="ECO:0000256" key="1">
    <source>
        <dbReference type="ARBA" id="ARBA00000437"/>
    </source>
</evidence>
<evidence type="ECO:0000256" key="24">
    <source>
        <dbReference type="RuleBase" id="RU341113"/>
    </source>
</evidence>
<dbReference type="EC" id="3.4.13.19" evidence="24"/>
<evidence type="ECO:0000256" key="10">
    <source>
        <dbReference type="ARBA" id="ARBA00022723"/>
    </source>
</evidence>
<dbReference type="PANTHER" id="PTHR10443:SF38">
    <property type="entry name" value="DIPEPTIDASE 1"/>
    <property type="match status" value="1"/>
</dbReference>
<dbReference type="PROSITE" id="PS51365">
    <property type="entry name" value="RENAL_DIPEPTIDASE_2"/>
    <property type="match status" value="1"/>
</dbReference>
<evidence type="ECO:0000256" key="19">
    <source>
        <dbReference type="ARBA" id="ARBA00023180"/>
    </source>
</evidence>
<dbReference type="PANTHER" id="PTHR10443">
    <property type="entry name" value="MICROSOMAL DIPEPTIDASE"/>
    <property type="match status" value="1"/>
</dbReference>
<gene>
    <name evidence="25" type="ORF">E2I00_013557</name>
</gene>
<comment type="catalytic activity">
    <reaction evidence="1">
        <text>glycyldehydrophenylalanine + H2O = 2,3-didehydrophenylalanine + glycine</text>
        <dbReference type="Rhea" id="RHEA:62704"/>
        <dbReference type="ChEBI" id="CHEBI:15377"/>
        <dbReference type="ChEBI" id="CHEBI:57305"/>
        <dbReference type="ChEBI" id="CHEBI:145925"/>
        <dbReference type="ChEBI" id="CHEBI:145926"/>
    </reaction>
</comment>
<keyword evidence="20" id="KW-0449">Lipoprotein</keyword>
<proteinExistence type="inferred from homology"/>
<evidence type="ECO:0000256" key="20">
    <source>
        <dbReference type="ARBA" id="ARBA00023288"/>
    </source>
</evidence>
<reference evidence="25 26" key="1">
    <citation type="journal article" date="2019" name="PLoS ONE">
        <title>Genomic analyses reveal an absence of contemporary introgressive admixture between fin whales and blue whales, despite known hybrids.</title>
        <authorList>
            <person name="Westbury M.V."/>
            <person name="Petersen B."/>
            <person name="Lorenzen E.D."/>
        </authorList>
    </citation>
    <scope>NUCLEOTIDE SEQUENCE [LARGE SCALE GENOMIC DNA]</scope>
    <source>
        <strain evidence="25">FinWhale-01</strain>
    </source>
</reference>
<evidence type="ECO:0000313" key="26">
    <source>
        <dbReference type="Proteomes" id="UP000437017"/>
    </source>
</evidence>
<keyword evidence="26" id="KW-1185">Reference proteome</keyword>
<comment type="function">
    <text evidence="21">Independently of its dipeptidase activity, acts as an adhesion receptor for neutrophil recruitment from bloodstream into inflamed lungs and liver.</text>
</comment>